<dbReference type="Proteomes" id="UP000027037">
    <property type="component" value="Unassembled WGS sequence"/>
</dbReference>
<accession>A0A062ULH7</accession>
<comment type="caution">
    <text evidence="1">The sequence shown here is derived from an EMBL/GenBank/DDBJ whole genome shotgun (WGS) entry which is preliminary data.</text>
</comment>
<dbReference type="STRING" id="1280946.HY29_07550"/>
<dbReference type="EMBL" id="AWFF01000002">
    <property type="protein sequence ID" value="KCZ56990.1"/>
    <property type="molecule type" value="Genomic_DNA"/>
</dbReference>
<evidence type="ECO:0000313" key="2">
    <source>
        <dbReference type="Proteomes" id="UP000027037"/>
    </source>
</evidence>
<evidence type="ECO:0000313" key="1">
    <source>
        <dbReference type="EMBL" id="KCZ56990.1"/>
    </source>
</evidence>
<name>A0A062ULH7_9PROT</name>
<dbReference type="PATRIC" id="fig|1280946.3.peg.303"/>
<protein>
    <submittedName>
        <fullName evidence="1">Uncharacterized protein</fullName>
    </submittedName>
</protein>
<reference evidence="1 2" key="1">
    <citation type="journal article" date="2014" name="Antonie Van Leeuwenhoek">
        <title>Hyphomonas beringensis sp. nov. and Hyphomonas chukchiensis sp. nov., isolated from surface seawater of the Bering Sea and Chukchi Sea.</title>
        <authorList>
            <person name="Li C."/>
            <person name="Lai Q."/>
            <person name="Li G."/>
            <person name="Dong C."/>
            <person name="Wang J."/>
            <person name="Liao Y."/>
            <person name="Shao Z."/>
        </authorList>
    </citation>
    <scope>NUCLEOTIDE SEQUENCE [LARGE SCALE GENOMIC DNA]</scope>
    <source>
        <strain evidence="1 2">25B14_1</strain>
    </source>
</reference>
<sequence length="156" mass="17486">MALAGASIVSGCMSTGPTMDQKFCSDLQTWVDSGPRTGSSARYMRFAAFRGSEDEIIMWGIATDAGCEEDDCRDEADRHFVGEVAPMTHYWWMDQFAEAASVCLRGNPRISEIDLLDDEAEPRESIARRNGARIVISWDRTDCDFEGCTTFEVDYR</sequence>
<gene>
    <name evidence="1" type="ORF">HY29_07550</name>
</gene>
<organism evidence="1 2">
    <name type="scientific">Hyphomonas beringensis</name>
    <dbReference type="NCBI Taxonomy" id="1280946"/>
    <lineage>
        <taxon>Bacteria</taxon>
        <taxon>Pseudomonadati</taxon>
        <taxon>Pseudomonadota</taxon>
        <taxon>Alphaproteobacteria</taxon>
        <taxon>Hyphomonadales</taxon>
        <taxon>Hyphomonadaceae</taxon>
        <taxon>Hyphomonas</taxon>
    </lineage>
</organism>
<dbReference type="AlphaFoldDB" id="A0A062ULH7"/>
<proteinExistence type="predicted"/>
<keyword evidence="2" id="KW-1185">Reference proteome</keyword>